<proteinExistence type="predicted"/>
<gene>
    <name evidence="1" type="ORF">NYP18_10720</name>
</gene>
<name>A0ABT2FY16_9CORY</name>
<dbReference type="Proteomes" id="UP001205965">
    <property type="component" value="Unassembled WGS sequence"/>
</dbReference>
<dbReference type="RefSeq" id="WP_259428191.1">
    <property type="nucleotide sequence ID" value="NZ_JANWTC010000008.1"/>
</dbReference>
<evidence type="ECO:0000313" key="1">
    <source>
        <dbReference type="EMBL" id="MCS5480126.1"/>
    </source>
</evidence>
<protein>
    <submittedName>
        <fullName evidence="1">Abi family protein</fullName>
    </submittedName>
</protein>
<reference evidence="1 2" key="1">
    <citation type="submission" date="2022-08" db="EMBL/GenBank/DDBJ databases">
        <title>YIM 101645 draft genome.</title>
        <authorList>
            <person name="Chen X."/>
        </authorList>
    </citation>
    <scope>NUCLEOTIDE SEQUENCE [LARGE SCALE GENOMIC DNA]</scope>
    <source>
        <strain evidence="1 2">YIM 101645</strain>
    </source>
</reference>
<dbReference type="EMBL" id="JANWTC010000008">
    <property type="protein sequence ID" value="MCS5480126.1"/>
    <property type="molecule type" value="Genomic_DNA"/>
</dbReference>
<accession>A0ABT2FY16</accession>
<sequence>MSSVNIPEWIPPQRLRSYIDDSGDLEQALDRYRWSHAMAAELWTLIGHFEVLLRHRIDTLMIEHCREKERGIPWFMLPDLLNESGTQDVAKVITRLQKHNKVSRDQIIAGQDFGFWKSLFGSDYDELWKKCLHRLIDEGSSEYGLRKDVMIDLEEIRKLRNRVAHHDSLANVPLADSVHRILKLASAIDPEAEAWISANSRWRDVASERPDLDKDAVVVAARVAWDIYRQTSEADRLGAAFYVCQPGRFFRDVKYLGFYEDRQIHQEFPKVLAVRDNVTWTREHAEALQKSEDRTDKKIGRLIDWSFNEGASHPWTTRRVEEFAGTENDDPADPAPRGRAQFKVFVLTRPTHPHHRRLAAPLENTRTGTGPAEGLRSHSGRGMCPWTNFNSHNRLTM</sequence>
<evidence type="ECO:0000313" key="2">
    <source>
        <dbReference type="Proteomes" id="UP001205965"/>
    </source>
</evidence>
<organism evidence="1 2">
    <name type="scientific">Corynebacterium lemuris</name>
    <dbReference type="NCBI Taxonomy" id="1859292"/>
    <lineage>
        <taxon>Bacteria</taxon>
        <taxon>Bacillati</taxon>
        <taxon>Actinomycetota</taxon>
        <taxon>Actinomycetes</taxon>
        <taxon>Mycobacteriales</taxon>
        <taxon>Corynebacteriaceae</taxon>
        <taxon>Corynebacterium</taxon>
    </lineage>
</organism>
<comment type="caution">
    <text evidence="1">The sequence shown here is derived from an EMBL/GenBank/DDBJ whole genome shotgun (WGS) entry which is preliminary data.</text>
</comment>
<keyword evidence="2" id="KW-1185">Reference proteome</keyword>